<sequence>MDVRAYLRQLQDKGLYRELRSVQSIHQQYN</sequence>
<name>A0A380GX74_9STAP</name>
<evidence type="ECO:0000313" key="1">
    <source>
        <dbReference type="EMBL" id="SUM66970.1"/>
    </source>
</evidence>
<gene>
    <name evidence="1" type="ORF">NCTC11807_00075</name>
</gene>
<protein>
    <submittedName>
        <fullName evidence="1">8-amino-7-oxononanoate synthase</fullName>
    </submittedName>
</protein>
<evidence type="ECO:0000313" key="2">
    <source>
        <dbReference type="Proteomes" id="UP000255425"/>
    </source>
</evidence>
<reference evidence="1 2" key="1">
    <citation type="submission" date="2018-06" db="EMBL/GenBank/DDBJ databases">
        <authorList>
            <consortium name="Pathogen Informatics"/>
            <person name="Doyle S."/>
        </authorList>
    </citation>
    <scope>NUCLEOTIDE SEQUENCE [LARGE SCALE GENOMIC DNA]</scope>
    <source>
        <strain evidence="1 2">NCTC11807</strain>
    </source>
</reference>
<proteinExistence type="predicted"/>
<dbReference type="Proteomes" id="UP000255425">
    <property type="component" value="Unassembled WGS sequence"/>
</dbReference>
<organism evidence="1 2">
    <name type="scientific">Staphylococcus saccharolyticus</name>
    <dbReference type="NCBI Taxonomy" id="33028"/>
    <lineage>
        <taxon>Bacteria</taxon>
        <taxon>Bacillati</taxon>
        <taxon>Bacillota</taxon>
        <taxon>Bacilli</taxon>
        <taxon>Bacillales</taxon>
        <taxon>Staphylococcaceae</taxon>
        <taxon>Staphylococcus</taxon>
    </lineage>
</organism>
<accession>A0A380GX74</accession>
<keyword evidence="2" id="KW-1185">Reference proteome</keyword>
<dbReference type="AlphaFoldDB" id="A0A380GX74"/>
<dbReference type="EMBL" id="UHDZ01000001">
    <property type="protein sequence ID" value="SUM66970.1"/>
    <property type="molecule type" value="Genomic_DNA"/>
</dbReference>